<comment type="caution">
    <text evidence="1">The sequence shown here is derived from an EMBL/GenBank/DDBJ whole genome shotgun (WGS) entry which is preliminary data.</text>
</comment>
<dbReference type="AlphaFoldDB" id="A0A9X1ZDY7"/>
<accession>A0A9X1ZDY7</accession>
<keyword evidence="2" id="KW-1185">Reference proteome</keyword>
<gene>
    <name evidence="1" type="ORF">L2740_11965</name>
</gene>
<proteinExistence type="predicted"/>
<dbReference type="Proteomes" id="UP001139293">
    <property type="component" value="Unassembled WGS sequence"/>
</dbReference>
<reference evidence="1" key="1">
    <citation type="submission" date="2022-01" db="EMBL/GenBank/DDBJ databases">
        <title>Whole genome-based taxonomy of the Shewanellaceae.</title>
        <authorList>
            <person name="Martin-Rodriguez A.J."/>
        </authorList>
    </citation>
    <scope>NUCLEOTIDE SEQUENCE</scope>
    <source>
        <strain evidence="1">KCTC 23973</strain>
    </source>
</reference>
<evidence type="ECO:0000313" key="1">
    <source>
        <dbReference type="EMBL" id="MCL1139257.1"/>
    </source>
</evidence>
<sequence>MNIDKLDTLSAEVLVGIANEHLRLNCKDQQALFYDLDIDSKLLEQKLAASGFEYDPICNQYKNR</sequence>
<dbReference type="Pfam" id="PF14056">
    <property type="entry name" value="DUF4250"/>
    <property type="match status" value="1"/>
</dbReference>
<dbReference type="RefSeq" id="WP_248950431.1">
    <property type="nucleotide sequence ID" value="NZ_JAKILB010000006.1"/>
</dbReference>
<dbReference type="EMBL" id="JAKILB010000006">
    <property type="protein sequence ID" value="MCL1139257.1"/>
    <property type="molecule type" value="Genomic_DNA"/>
</dbReference>
<organism evidence="1 2">
    <name type="scientific">Shewanella pneumatophori</name>
    <dbReference type="NCBI Taxonomy" id="314092"/>
    <lineage>
        <taxon>Bacteria</taxon>
        <taxon>Pseudomonadati</taxon>
        <taxon>Pseudomonadota</taxon>
        <taxon>Gammaproteobacteria</taxon>
        <taxon>Alteromonadales</taxon>
        <taxon>Shewanellaceae</taxon>
        <taxon>Shewanella</taxon>
    </lineage>
</organism>
<protein>
    <submittedName>
        <fullName evidence="1">DUF4250 domain-containing protein</fullName>
    </submittedName>
</protein>
<name>A0A9X1ZDY7_9GAMM</name>
<evidence type="ECO:0000313" key="2">
    <source>
        <dbReference type="Proteomes" id="UP001139293"/>
    </source>
</evidence>
<dbReference type="InterPro" id="IPR025346">
    <property type="entry name" value="DUF4250"/>
</dbReference>